<protein>
    <recommendedName>
        <fullName evidence="4">Transmembrane protein</fullName>
    </recommendedName>
</protein>
<feature type="transmembrane region" description="Helical" evidence="1">
    <location>
        <begin position="21"/>
        <end position="37"/>
    </location>
</feature>
<evidence type="ECO:0008006" key="4">
    <source>
        <dbReference type="Google" id="ProtNLM"/>
    </source>
</evidence>
<feature type="transmembrane region" description="Helical" evidence="1">
    <location>
        <begin position="202"/>
        <end position="222"/>
    </location>
</feature>
<feature type="transmembrane region" description="Helical" evidence="1">
    <location>
        <begin position="166"/>
        <end position="196"/>
    </location>
</feature>
<reference evidence="2" key="2">
    <citation type="journal article" date="2021" name="PeerJ">
        <title>Extensive microbial diversity within the chicken gut microbiome revealed by metagenomics and culture.</title>
        <authorList>
            <person name="Gilroy R."/>
            <person name="Ravi A."/>
            <person name="Getino M."/>
            <person name="Pursley I."/>
            <person name="Horton D.L."/>
            <person name="Alikhan N.F."/>
            <person name="Baker D."/>
            <person name="Gharbi K."/>
            <person name="Hall N."/>
            <person name="Watson M."/>
            <person name="Adriaenssens E.M."/>
            <person name="Foster-Nyarko E."/>
            <person name="Jarju S."/>
            <person name="Secka A."/>
            <person name="Antonio M."/>
            <person name="Oren A."/>
            <person name="Chaudhuri R.R."/>
            <person name="La Ragione R."/>
            <person name="Hildebrand F."/>
            <person name="Pallen M.J."/>
        </authorList>
    </citation>
    <scope>NUCLEOTIDE SEQUENCE</scope>
    <source>
        <strain evidence="2">CHK152-2994</strain>
    </source>
</reference>
<keyword evidence="1" id="KW-0472">Membrane</keyword>
<proteinExistence type="predicted"/>
<dbReference type="Proteomes" id="UP000824139">
    <property type="component" value="Unassembled WGS sequence"/>
</dbReference>
<comment type="caution">
    <text evidence="2">The sequence shown here is derived from an EMBL/GenBank/DDBJ whole genome shotgun (WGS) entry which is preliminary data.</text>
</comment>
<evidence type="ECO:0000313" key="2">
    <source>
        <dbReference type="EMBL" id="HIS83051.1"/>
    </source>
</evidence>
<feature type="transmembrane region" description="Helical" evidence="1">
    <location>
        <begin position="120"/>
        <end position="145"/>
    </location>
</feature>
<feature type="transmembrane region" description="Helical" evidence="1">
    <location>
        <begin position="43"/>
        <end position="63"/>
    </location>
</feature>
<evidence type="ECO:0000256" key="1">
    <source>
        <dbReference type="SAM" id="Phobius"/>
    </source>
</evidence>
<sequence length="252" mass="28207">MASMKDAWDECVFENHAMIKFLIAAAPVFGAIYFYQADPQNMSLVYIFASISAIISLGTITRVANNVMNFRETILPTFNVFTLIFDAIRAIVAIGPALAINGFAAYYLVTKFYPMISVDWIRIAATYITYAVCGSIVLTVFMLFSKRFNPIDAFDFKAISDSCIDVLIQTIWMTIQLAVIDAVLAGGVTYLCWLFIGLDNFITYICWSITGVINVALIGNYLGQLNYEALHQAEVKAEKKKEKEEIKNLQKS</sequence>
<keyword evidence="1" id="KW-0812">Transmembrane</keyword>
<keyword evidence="1" id="KW-1133">Transmembrane helix</keyword>
<dbReference type="AlphaFoldDB" id="A0A9D1FX41"/>
<evidence type="ECO:0000313" key="3">
    <source>
        <dbReference type="Proteomes" id="UP000824139"/>
    </source>
</evidence>
<feature type="transmembrane region" description="Helical" evidence="1">
    <location>
        <begin position="83"/>
        <end position="108"/>
    </location>
</feature>
<reference evidence="2" key="1">
    <citation type="submission" date="2020-10" db="EMBL/GenBank/DDBJ databases">
        <authorList>
            <person name="Gilroy R."/>
        </authorList>
    </citation>
    <scope>NUCLEOTIDE SEQUENCE</scope>
    <source>
        <strain evidence="2">CHK152-2994</strain>
    </source>
</reference>
<dbReference type="EMBL" id="DVJO01000119">
    <property type="protein sequence ID" value="HIS83051.1"/>
    <property type="molecule type" value="Genomic_DNA"/>
</dbReference>
<name>A0A9D1FX41_9BACT</name>
<accession>A0A9D1FX41</accession>
<organism evidence="2 3">
    <name type="scientific">Candidatus Scatenecus faecavium</name>
    <dbReference type="NCBI Taxonomy" id="2840915"/>
    <lineage>
        <taxon>Bacteria</taxon>
        <taxon>Candidatus Scatenecus</taxon>
    </lineage>
</organism>
<gene>
    <name evidence="2" type="ORF">IAD41_05540</name>
</gene>